<accession>A0AAU9LUJ1</accession>
<proteinExistence type="predicted"/>
<organism evidence="1 2">
    <name type="scientific">Lactuca virosa</name>
    <dbReference type="NCBI Taxonomy" id="75947"/>
    <lineage>
        <taxon>Eukaryota</taxon>
        <taxon>Viridiplantae</taxon>
        <taxon>Streptophyta</taxon>
        <taxon>Embryophyta</taxon>
        <taxon>Tracheophyta</taxon>
        <taxon>Spermatophyta</taxon>
        <taxon>Magnoliopsida</taxon>
        <taxon>eudicotyledons</taxon>
        <taxon>Gunneridae</taxon>
        <taxon>Pentapetalae</taxon>
        <taxon>asterids</taxon>
        <taxon>campanulids</taxon>
        <taxon>Asterales</taxon>
        <taxon>Asteraceae</taxon>
        <taxon>Cichorioideae</taxon>
        <taxon>Cichorieae</taxon>
        <taxon>Lactucinae</taxon>
        <taxon>Lactuca</taxon>
    </lineage>
</organism>
<dbReference type="AlphaFoldDB" id="A0AAU9LUJ1"/>
<reference evidence="1 2" key="1">
    <citation type="submission" date="2022-01" db="EMBL/GenBank/DDBJ databases">
        <authorList>
            <person name="Xiong W."/>
            <person name="Schranz E."/>
        </authorList>
    </citation>
    <scope>NUCLEOTIDE SEQUENCE [LARGE SCALE GENOMIC DNA]</scope>
</reference>
<gene>
    <name evidence="1" type="ORF">LVIROSA_LOCUS3305</name>
</gene>
<evidence type="ECO:0000313" key="2">
    <source>
        <dbReference type="Proteomes" id="UP001157418"/>
    </source>
</evidence>
<evidence type="ECO:0000313" key="1">
    <source>
        <dbReference type="EMBL" id="CAH1415459.1"/>
    </source>
</evidence>
<keyword evidence="2" id="KW-1185">Reference proteome</keyword>
<dbReference type="Proteomes" id="UP001157418">
    <property type="component" value="Unassembled WGS sequence"/>
</dbReference>
<name>A0AAU9LUJ1_9ASTR</name>
<protein>
    <submittedName>
        <fullName evidence="1">Uncharacterized protein</fullName>
    </submittedName>
</protein>
<comment type="caution">
    <text evidence="1">The sequence shown here is derived from an EMBL/GenBank/DDBJ whole genome shotgun (WGS) entry which is preliminary data.</text>
</comment>
<sequence>MLTSSNPNLLFTHFHHSKKPFPGAMGPIVIPIPSKLSLFLEEVLNKSFMWVSCNLTRGSVNLMWVC</sequence>
<dbReference type="EMBL" id="CAKMRJ010000001">
    <property type="protein sequence ID" value="CAH1415459.1"/>
    <property type="molecule type" value="Genomic_DNA"/>
</dbReference>